<dbReference type="EMBL" id="CM037618">
    <property type="protein sequence ID" value="KAH8001044.1"/>
    <property type="molecule type" value="Genomic_DNA"/>
</dbReference>
<reference evidence="1" key="1">
    <citation type="submission" date="2021-08" db="EMBL/GenBank/DDBJ databases">
        <title>The first chromosome-level gecko genome reveals the dynamic sex chromosomes of Neotropical dwarf geckos (Sphaerodactylidae: Sphaerodactylus).</title>
        <authorList>
            <person name="Pinto B.J."/>
            <person name="Keating S.E."/>
            <person name="Gamble T."/>
        </authorList>
    </citation>
    <scope>NUCLEOTIDE SEQUENCE</scope>
    <source>
        <strain evidence="1">TG3544</strain>
    </source>
</reference>
<comment type="caution">
    <text evidence="1">The sequence shown here is derived from an EMBL/GenBank/DDBJ whole genome shotgun (WGS) entry which is preliminary data.</text>
</comment>
<protein>
    <submittedName>
        <fullName evidence="1">Uncharacterized protein</fullName>
    </submittedName>
</protein>
<keyword evidence="2" id="KW-1185">Reference proteome</keyword>
<name>A0ACB8F7B0_9SAUR</name>
<proteinExistence type="predicted"/>
<dbReference type="Proteomes" id="UP000827872">
    <property type="component" value="Linkage Group LG05"/>
</dbReference>
<evidence type="ECO:0000313" key="1">
    <source>
        <dbReference type="EMBL" id="KAH8001044.1"/>
    </source>
</evidence>
<accession>A0ACB8F7B0</accession>
<sequence length="80" mass="9149">MRSSIDCALGLYNLVEEQVHTLVTRSNGRLEHLQFLRKIRELEAEFCQVSESWGAPWGIAEWSGIASLALTAFYFNMKPM</sequence>
<evidence type="ECO:0000313" key="2">
    <source>
        <dbReference type="Proteomes" id="UP000827872"/>
    </source>
</evidence>
<gene>
    <name evidence="1" type="ORF">K3G42_030416</name>
</gene>
<organism evidence="1 2">
    <name type="scientific">Sphaerodactylus townsendi</name>
    <dbReference type="NCBI Taxonomy" id="933632"/>
    <lineage>
        <taxon>Eukaryota</taxon>
        <taxon>Metazoa</taxon>
        <taxon>Chordata</taxon>
        <taxon>Craniata</taxon>
        <taxon>Vertebrata</taxon>
        <taxon>Euteleostomi</taxon>
        <taxon>Lepidosauria</taxon>
        <taxon>Squamata</taxon>
        <taxon>Bifurcata</taxon>
        <taxon>Gekkota</taxon>
        <taxon>Sphaerodactylidae</taxon>
        <taxon>Sphaerodactylus</taxon>
    </lineage>
</organism>